<dbReference type="GeneID" id="20665729"/>
<organism evidence="1 2">
    <name type="scientific">Heterobasidion irregulare (strain TC 32-1)</name>
    <dbReference type="NCBI Taxonomy" id="747525"/>
    <lineage>
        <taxon>Eukaryota</taxon>
        <taxon>Fungi</taxon>
        <taxon>Dikarya</taxon>
        <taxon>Basidiomycota</taxon>
        <taxon>Agaricomycotina</taxon>
        <taxon>Agaricomycetes</taxon>
        <taxon>Russulales</taxon>
        <taxon>Bondarzewiaceae</taxon>
        <taxon>Heterobasidion</taxon>
        <taxon>Heterobasidion annosum species complex</taxon>
    </lineage>
</organism>
<dbReference type="Proteomes" id="UP000030671">
    <property type="component" value="Unassembled WGS sequence"/>
</dbReference>
<dbReference type="KEGG" id="hir:HETIRDRAFT_101044"/>
<name>W4KJJ5_HETIT</name>
<gene>
    <name evidence="1" type="ORF">HETIRDRAFT_101044</name>
</gene>
<dbReference type="AlphaFoldDB" id="W4KJJ5"/>
<reference evidence="1 2" key="1">
    <citation type="journal article" date="2012" name="New Phytol.">
        <title>Insight into trade-off between wood decay and parasitism from the genome of a fungal forest pathogen.</title>
        <authorList>
            <person name="Olson A."/>
            <person name="Aerts A."/>
            <person name="Asiegbu F."/>
            <person name="Belbahri L."/>
            <person name="Bouzid O."/>
            <person name="Broberg A."/>
            <person name="Canback B."/>
            <person name="Coutinho P.M."/>
            <person name="Cullen D."/>
            <person name="Dalman K."/>
            <person name="Deflorio G."/>
            <person name="van Diepen L.T."/>
            <person name="Dunand C."/>
            <person name="Duplessis S."/>
            <person name="Durling M."/>
            <person name="Gonthier P."/>
            <person name="Grimwood J."/>
            <person name="Fossdal C.G."/>
            <person name="Hansson D."/>
            <person name="Henrissat B."/>
            <person name="Hietala A."/>
            <person name="Himmelstrand K."/>
            <person name="Hoffmeister D."/>
            <person name="Hogberg N."/>
            <person name="James T.Y."/>
            <person name="Karlsson M."/>
            <person name="Kohler A."/>
            <person name="Kues U."/>
            <person name="Lee Y.H."/>
            <person name="Lin Y.C."/>
            <person name="Lind M."/>
            <person name="Lindquist E."/>
            <person name="Lombard V."/>
            <person name="Lucas S."/>
            <person name="Lunden K."/>
            <person name="Morin E."/>
            <person name="Murat C."/>
            <person name="Park J."/>
            <person name="Raffaello T."/>
            <person name="Rouze P."/>
            <person name="Salamov A."/>
            <person name="Schmutz J."/>
            <person name="Solheim H."/>
            <person name="Stahlberg J."/>
            <person name="Velez H."/>
            <person name="de Vries R.P."/>
            <person name="Wiebenga A."/>
            <person name="Woodward S."/>
            <person name="Yakovlev I."/>
            <person name="Garbelotto M."/>
            <person name="Martin F."/>
            <person name="Grigoriev I.V."/>
            <person name="Stenlid J."/>
        </authorList>
    </citation>
    <scope>NUCLEOTIDE SEQUENCE [LARGE SCALE GENOMIC DNA]</scope>
    <source>
        <strain evidence="1 2">TC 32-1</strain>
    </source>
</reference>
<evidence type="ECO:0000313" key="2">
    <source>
        <dbReference type="Proteomes" id="UP000030671"/>
    </source>
</evidence>
<protein>
    <submittedName>
        <fullName evidence="1">Uncharacterized protein</fullName>
    </submittedName>
</protein>
<keyword evidence="2" id="KW-1185">Reference proteome</keyword>
<evidence type="ECO:0000313" key="1">
    <source>
        <dbReference type="EMBL" id="ETW85236.1"/>
    </source>
</evidence>
<dbReference type="HOGENOM" id="CLU_1540260_0_0_1"/>
<proteinExistence type="predicted"/>
<dbReference type="RefSeq" id="XP_009542109.1">
    <property type="nucleotide sequence ID" value="XM_009543814.1"/>
</dbReference>
<sequence>MSFEVQMCETMTVMEVDVAVVENEADILARYTLAIPLFNFLLATLPRDDGPSILSTALTALYQIAHADFLFVHLNDMLSVLRLWPDDVSASLIMNLLYRFGSNNCYRNVALFTFVGEFVVIRHDRPRHDVKFIGTIAFKHDSKFTGYIVSSGDTALGSVALVCGIGLYRSLEVA</sequence>
<dbReference type="EMBL" id="KI925455">
    <property type="protein sequence ID" value="ETW85236.1"/>
    <property type="molecule type" value="Genomic_DNA"/>
</dbReference>
<dbReference type="InParanoid" id="W4KJJ5"/>
<accession>W4KJJ5</accession>